<dbReference type="AlphaFoldDB" id="A0A8K0X490"/>
<dbReference type="EMBL" id="JAGPXD010000003">
    <property type="protein sequence ID" value="KAH7363506.1"/>
    <property type="molecule type" value="Genomic_DNA"/>
</dbReference>
<proteinExistence type="predicted"/>
<comment type="caution">
    <text evidence="1">The sequence shown here is derived from an EMBL/GenBank/DDBJ whole genome shotgun (WGS) entry which is preliminary data.</text>
</comment>
<keyword evidence="2" id="KW-1185">Reference proteome</keyword>
<name>A0A8K0X490_9PEZI</name>
<reference evidence="1" key="1">
    <citation type="journal article" date="2021" name="Nat. Commun.">
        <title>Genetic determinants of endophytism in the Arabidopsis root mycobiome.</title>
        <authorList>
            <person name="Mesny F."/>
            <person name="Miyauchi S."/>
            <person name="Thiergart T."/>
            <person name="Pickel B."/>
            <person name="Atanasova L."/>
            <person name="Karlsson M."/>
            <person name="Huettel B."/>
            <person name="Barry K.W."/>
            <person name="Haridas S."/>
            <person name="Chen C."/>
            <person name="Bauer D."/>
            <person name="Andreopoulos W."/>
            <person name="Pangilinan J."/>
            <person name="LaButti K."/>
            <person name="Riley R."/>
            <person name="Lipzen A."/>
            <person name="Clum A."/>
            <person name="Drula E."/>
            <person name="Henrissat B."/>
            <person name="Kohler A."/>
            <person name="Grigoriev I.V."/>
            <person name="Martin F.M."/>
            <person name="Hacquard S."/>
        </authorList>
    </citation>
    <scope>NUCLEOTIDE SEQUENCE</scope>
    <source>
        <strain evidence="1">MPI-CAGE-AT-0016</strain>
    </source>
</reference>
<accession>A0A8K0X490</accession>
<dbReference type="OrthoDB" id="5416902at2759"/>
<evidence type="ECO:0000313" key="1">
    <source>
        <dbReference type="EMBL" id="KAH7363506.1"/>
    </source>
</evidence>
<gene>
    <name evidence="1" type="ORF">B0T11DRAFT_282736</name>
</gene>
<protein>
    <submittedName>
        <fullName evidence="1">Uncharacterized protein</fullName>
    </submittedName>
</protein>
<sequence>MDRWMHPCAAHGCLDQRCDMDLVRIRGEIESLKAQAIQLEMQVYTIQARAAEARRRSTMAYQFNSHLGDPGLPIEYLVVCRDGFINEPPAQLFPINAAEFFSLRNPTTNRQAAMLRGLAEFYDICDPMDHDLLADRPDLVLAELATVLGLNHLEPGGY</sequence>
<dbReference type="Proteomes" id="UP000813385">
    <property type="component" value="Unassembled WGS sequence"/>
</dbReference>
<organism evidence="1 2">
    <name type="scientific">Plectosphaerella cucumerina</name>
    <dbReference type="NCBI Taxonomy" id="40658"/>
    <lineage>
        <taxon>Eukaryota</taxon>
        <taxon>Fungi</taxon>
        <taxon>Dikarya</taxon>
        <taxon>Ascomycota</taxon>
        <taxon>Pezizomycotina</taxon>
        <taxon>Sordariomycetes</taxon>
        <taxon>Hypocreomycetidae</taxon>
        <taxon>Glomerellales</taxon>
        <taxon>Plectosphaerellaceae</taxon>
        <taxon>Plectosphaerella</taxon>
    </lineage>
</organism>
<evidence type="ECO:0000313" key="2">
    <source>
        <dbReference type="Proteomes" id="UP000813385"/>
    </source>
</evidence>